<accession>A0ABR3RSP8</accession>
<dbReference type="EMBL" id="JAKIXB020000006">
    <property type="protein sequence ID" value="KAL1607459.1"/>
    <property type="molecule type" value="Genomic_DNA"/>
</dbReference>
<name>A0ABR3RSP8_9PLEO</name>
<gene>
    <name evidence="2" type="ORF">SLS59_002427</name>
</gene>
<reference evidence="2 3" key="1">
    <citation type="submission" date="2024-02" db="EMBL/GenBank/DDBJ databases">
        <title>De novo assembly and annotation of 12 fungi associated with fruit tree decline syndrome in Ontario, Canada.</title>
        <authorList>
            <person name="Sulman M."/>
            <person name="Ellouze W."/>
            <person name="Ilyukhin E."/>
        </authorList>
    </citation>
    <scope>NUCLEOTIDE SEQUENCE [LARGE SCALE GENOMIC DNA]</scope>
    <source>
        <strain evidence="2 3">M97-236</strain>
    </source>
</reference>
<feature type="region of interest" description="Disordered" evidence="1">
    <location>
        <begin position="121"/>
        <end position="144"/>
    </location>
</feature>
<evidence type="ECO:0000313" key="3">
    <source>
        <dbReference type="Proteomes" id="UP001521222"/>
    </source>
</evidence>
<proteinExistence type="predicted"/>
<protein>
    <submittedName>
        <fullName evidence="2">Uncharacterized protein</fullName>
    </submittedName>
</protein>
<sequence length="144" mass="15874">MATLAISQQNTQHGNITDWLLYTERKRRNGLRGGDNSTDAGRTHLEVEEKAKHELSPSKKQVYEMTGEGYMHEATDEAIRAEADRANLVVSAVELPASSFSEKGRWVIPLIEVPGVGAVPAIESSIDNEKDRQTKGGRKDDDVV</sequence>
<comment type="caution">
    <text evidence="2">The sequence shown here is derived from an EMBL/GenBank/DDBJ whole genome shotgun (WGS) entry which is preliminary data.</text>
</comment>
<keyword evidence="3" id="KW-1185">Reference proteome</keyword>
<evidence type="ECO:0000256" key="1">
    <source>
        <dbReference type="SAM" id="MobiDB-lite"/>
    </source>
</evidence>
<feature type="compositionally biased region" description="Basic and acidic residues" evidence="1">
    <location>
        <begin position="127"/>
        <end position="144"/>
    </location>
</feature>
<evidence type="ECO:0000313" key="2">
    <source>
        <dbReference type="EMBL" id="KAL1607459.1"/>
    </source>
</evidence>
<dbReference type="Proteomes" id="UP001521222">
    <property type="component" value="Unassembled WGS sequence"/>
</dbReference>
<organism evidence="2 3">
    <name type="scientific">Nothophoma quercina</name>
    <dbReference type="NCBI Taxonomy" id="749835"/>
    <lineage>
        <taxon>Eukaryota</taxon>
        <taxon>Fungi</taxon>
        <taxon>Dikarya</taxon>
        <taxon>Ascomycota</taxon>
        <taxon>Pezizomycotina</taxon>
        <taxon>Dothideomycetes</taxon>
        <taxon>Pleosporomycetidae</taxon>
        <taxon>Pleosporales</taxon>
        <taxon>Pleosporineae</taxon>
        <taxon>Didymellaceae</taxon>
        <taxon>Nothophoma</taxon>
    </lineage>
</organism>